<dbReference type="GO" id="GO:0032259">
    <property type="term" value="P:methylation"/>
    <property type="evidence" value="ECO:0007669"/>
    <property type="project" value="UniProtKB-KW"/>
</dbReference>
<evidence type="ECO:0000256" key="1">
    <source>
        <dbReference type="ARBA" id="ARBA00022603"/>
    </source>
</evidence>
<evidence type="ECO:0000256" key="2">
    <source>
        <dbReference type="ARBA" id="ARBA00022679"/>
    </source>
</evidence>
<dbReference type="Proteomes" id="UP000289411">
    <property type="component" value="Unassembled WGS sequence"/>
</dbReference>
<dbReference type="GO" id="GO:0008168">
    <property type="term" value="F:methyltransferase activity"/>
    <property type="evidence" value="ECO:0007669"/>
    <property type="project" value="UniProtKB-KW"/>
</dbReference>
<accession>A0A4Q2R9N2</accession>
<gene>
    <name evidence="3" type="ORF">D3272_22185</name>
</gene>
<dbReference type="InterPro" id="IPR029063">
    <property type="entry name" value="SAM-dependent_MTases_sf"/>
</dbReference>
<comment type="caution">
    <text evidence="3">The sequence shown here is derived from an EMBL/GenBank/DDBJ whole genome shotgun (WGS) entry which is preliminary data.</text>
</comment>
<dbReference type="Gene3D" id="3.40.50.150">
    <property type="entry name" value="Vaccinia Virus protein VP39"/>
    <property type="match status" value="1"/>
</dbReference>
<organism evidence="3 4">
    <name type="scientific">Lichenibacterium ramalinae</name>
    <dbReference type="NCBI Taxonomy" id="2316527"/>
    <lineage>
        <taxon>Bacteria</taxon>
        <taxon>Pseudomonadati</taxon>
        <taxon>Pseudomonadota</taxon>
        <taxon>Alphaproteobacteria</taxon>
        <taxon>Hyphomicrobiales</taxon>
        <taxon>Lichenihabitantaceae</taxon>
        <taxon>Lichenibacterium</taxon>
    </lineage>
</organism>
<dbReference type="RefSeq" id="WP_129221439.1">
    <property type="nucleotide sequence ID" value="NZ_QYBC01000022.1"/>
</dbReference>
<dbReference type="EMBL" id="QYBC01000022">
    <property type="protein sequence ID" value="RYB02226.1"/>
    <property type="molecule type" value="Genomic_DNA"/>
</dbReference>
<keyword evidence="4" id="KW-1185">Reference proteome</keyword>
<dbReference type="GO" id="GO:0008610">
    <property type="term" value="P:lipid biosynthetic process"/>
    <property type="evidence" value="ECO:0007669"/>
    <property type="project" value="InterPro"/>
</dbReference>
<dbReference type="Pfam" id="PF04989">
    <property type="entry name" value="RMNT_CmcI"/>
    <property type="match status" value="1"/>
</dbReference>
<name>A0A4Q2R9N2_9HYPH</name>
<reference evidence="3 4" key="1">
    <citation type="submission" date="2018-09" db="EMBL/GenBank/DDBJ databases">
        <authorList>
            <person name="Grouzdev D.S."/>
            <person name="Krutkina M.S."/>
        </authorList>
    </citation>
    <scope>NUCLEOTIDE SEQUENCE [LARGE SCALE GENOMIC DNA]</scope>
    <source>
        <strain evidence="3 4">RmlP001</strain>
    </source>
</reference>
<dbReference type="AlphaFoldDB" id="A0A4Q2R9N2"/>
<dbReference type="GO" id="GO:0005886">
    <property type="term" value="C:plasma membrane"/>
    <property type="evidence" value="ECO:0007669"/>
    <property type="project" value="TreeGrafter"/>
</dbReference>
<dbReference type="PANTHER" id="PTHR40048">
    <property type="entry name" value="RHAMNOSYL O-METHYLTRANSFERASE"/>
    <property type="match status" value="1"/>
</dbReference>
<evidence type="ECO:0000313" key="4">
    <source>
        <dbReference type="Proteomes" id="UP000289411"/>
    </source>
</evidence>
<proteinExistence type="predicted"/>
<sequence>MDDVQRFAEQCRSELVRQGADDGLRELSRSWFDRANLFRYSYHFTCLGRPIIQYPQDIVAIQELLWSTKPDIVVETGIAHGGSLLLSASMLALLDCAESLAVGGQLDLHASRRRVIGVDVDIRKHNRSAIEANPFSRYIEMIEGSSIASDIIESVKSRIEPGSKVLVILDSNHTHDHVLEELRAYAPLVSRDSYCVVFDTVIEDMPADSFPNRSWGVGNNPKTAVRAYLKELQAQAIGSSTPPLRFEVDRSIEDKLLVTVAPEGFLRRVG</sequence>
<keyword evidence="2" id="KW-0808">Transferase</keyword>
<dbReference type="OrthoDB" id="189417at2"/>
<dbReference type="InterPro" id="IPR007072">
    <property type="entry name" value="RNMT_CmcI"/>
</dbReference>
<dbReference type="GO" id="GO:0071770">
    <property type="term" value="P:DIM/DIP cell wall layer assembly"/>
    <property type="evidence" value="ECO:0007669"/>
    <property type="project" value="TreeGrafter"/>
</dbReference>
<protein>
    <submittedName>
        <fullName evidence="3">Cephalosporin hydroxylase</fullName>
    </submittedName>
</protein>
<dbReference type="SUPFAM" id="SSF53335">
    <property type="entry name" value="S-adenosyl-L-methionine-dependent methyltransferases"/>
    <property type="match status" value="1"/>
</dbReference>
<dbReference type="PANTHER" id="PTHR40048:SF1">
    <property type="entry name" value="RHAMNOSYL O-METHYLTRANSFERASE"/>
    <property type="match status" value="1"/>
</dbReference>
<keyword evidence="1" id="KW-0489">Methyltransferase</keyword>
<evidence type="ECO:0000313" key="3">
    <source>
        <dbReference type="EMBL" id="RYB02226.1"/>
    </source>
</evidence>
<reference evidence="3 4" key="2">
    <citation type="submission" date="2019-02" db="EMBL/GenBank/DDBJ databases">
        <title>'Lichenibacterium ramalinii' gen. nov. sp. nov., 'Lichenibacterium minor' gen. nov. sp. nov.</title>
        <authorList>
            <person name="Pankratov T."/>
        </authorList>
    </citation>
    <scope>NUCLEOTIDE SEQUENCE [LARGE SCALE GENOMIC DNA]</scope>
    <source>
        <strain evidence="3 4">RmlP001</strain>
    </source>
</reference>